<dbReference type="KEGG" id="esj:SJ05684_c06050"/>
<evidence type="ECO:0000313" key="2">
    <source>
        <dbReference type="Proteomes" id="UP000217211"/>
    </source>
</evidence>
<gene>
    <name evidence="1" type="ORF">SJ05684_c06050</name>
</gene>
<dbReference type="EMBL" id="CP023067">
    <property type="protein sequence ID" value="ASY62069.1"/>
    <property type="molecule type" value="Genomic_DNA"/>
</dbReference>
<protein>
    <submittedName>
        <fullName evidence="1">Uncharacterized protein</fullName>
    </submittedName>
</protein>
<proteinExistence type="predicted"/>
<accession>A0A249P9X5</accession>
<sequence length="38" mass="4118">MTQVAAKRRLTIAFVRRNISTASSHSGVRGHPADKLLA</sequence>
<keyword evidence="2" id="KW-1185">Reference proteome</keyword>
<dbReference type="AlphaFoldDB" id="A0A249P9X5"/>
<name>A0A249P9X5_9HYPH</name>
<organism evidence="1 2">
    <name type="scientific">Sinorhizobium sojae CCBAU 05684</name>
    <dbReference type="NCBI Taxonomy" id="716928"/>
    <lineage>
        <taxon>Bacteria</taxon>
        <taxon>Pseudomonadati</taxon>
        <taxon>Pseudomonadota</taxon>
        <taxon>Alphaproteobacteria</taxon>
        <taxon>Hyphomicrobiales</taxon>
        <taxon>Rhizobiaceae</taxon>
        <taxon>Sinorhizobium/Ensifer group</taxon>
        <taxon>Sinorhizobium</taxon>
    </lineage>
</organism>
<reference evidence="1 2" key="1">
    <citation type="submission" date="2017-08" db="EMBL/GenBank/DDBJ databases">
        <title>Multipartite genome sequences of Sinorhizobium species nodulating soybeans.</title>
        <authorList>
            <person name="Tian C.F."/>
        </authorList>
    </citation>
    <scope>NUCLEOTIDE SEQUENCE [LARGE SCALE GENOMIC DNA]</scope>
    <source>
        <strain evidence="1 2">CCBAU 05684</strain>
    </source>
</reference>
<evidence type="ECO:0000313" key="1">
    <source>
        <dbReference type="EMBL" id="ASY62069.1"/>
    </source>
</evidence>
<dbReference type="Proteomes" id="UP000217211">
    <property type="component" value="Chromosome"/>
</dbReference>